<evidence type="ECO:0000256" key="1">
    <source>
        <dbReference type="ARBA" id="ARBA00022980"/>
    </source>
</evidence>
<evidence type="ECO:0000256" key="6">
    <source>
        <dbReference type="RuleBase" id="RU004524"/>
    </source>
</evidence>
<comment type="function">
    <text evidence="4">Forms an intersubunit bridge (bridge B4) with the 23S rRNA of the 50S subunit in the ribosome.</text>
</comment>
<comment type="function">
    <text evidence="4 6">One of the primary rRNA binding proteins, it binds directly to 16S rRNA where it helps nucleate assembly of the platform of the 30S subunit by binding and bridging several RNA helices of the 16S rRNA.</text>
</comment>
<dbReference type="AlphaFoldDB" id="A0A060NVF2"/>
<reference evidence="7 8" key="1">
    <citation type="journal article" date="2014" name="Nat. Commun.">
        <title>Physiological and genomic features of highly alkaliphilic hydrogen-utilizing Betaproteobacteria from a continental serpentinizing site.</title>
        <authorList>
            <person name="Suzuki S."/>
            <person name="Kuenen J.G."/>
            <person name="Schipper K."/>
            <person name="van der Velde S."/>
            <person name="Ishii S."/>
            <person name="Wu A."/>
            <person name="Sorokin D.Y."/>
            <person name="Tenney A."/>
            <person name="Meng X.Y."/>
            <person name="Morrill P.L."/>
            <person name="Kamagata Y."/>
            <person name="Muyzer G."/>
            <person name="Nealson K.H."/>
        </authorList>
    </citation>
    <scope>NUCLEOTIDE SEQUENCE [LARGE SCALE GENOMIC DNA]</scope>
    <source>
        <strain evidence="7 8">B1</strain>
    </source>
</reference>
<dbReference type="EMBL" id="AP014569">
    <property type="protein sequence ID" value="BAO83538.1"/>
    <property type="molecule type" value="Genomic_DNA"/>
</dbReference>
<dbReference type="HOGENOM" id="CLU_148518_0_0_4"/>
<proteinExistence type="inferred from homology"/>
<dbReference type="InterPro" id="IPR000589">
    <property type="entry name" value="Ribosomal_uS15"/>
</dbReference>
<sequence length="88" mass="9951">MIAQSVKAEVISANARAPHDTGSPEVQVAILTARINELTPHFKTHAKDHHGRRGLLRMVSRRRKLLDYLKGKDADRYVSLIQKLGLRK</sequence>
<dbReference type="InterPro" id="IPR009068">
    <property type="entry name" value="uS15_NS1_RNA-bd_sf"/>
</dbReference>
<dbReference type="Gene3D" id="6.10.250.3130">
    <property type="match status" value="1"/>
</dbReference>
<dbReference type="HAMAP" id="MF_01343_B">
    <property type="entry name" value="Ribosomal_uS15_B"/>
    <property type="match status" value="1"/>
</dbReference>
<dbReference type="OrthoDB" id="9799262at2"/>
<protein>
    <recommendedName>
        <fullName evidence="4">Small ribosomal subunit protein uS15</fullName>
    </recommendedName>
</protein>
<keyword evidence="8" id="KW-1185">Reference proteome</keyword>
<dbReference type="GO" id="GO:0022627">
    <property type="term" value="C:cytosolic small ribosomal subunit"/>
    <property type="evidence" value="ECO:0007669"/>
    <property type="project" value="TreeGrafter"/>
</dbReference>
<dbReference type="STRING" id="1458426.SMCB_1310"/>
<dbReference type="GO" id="GO:0003735">
    <property type="term" value="F:structural constituent of ribosome"/>
    <property type="evidence" value="ECO:0007669"/>
    <property type="project" value="InterPro"/>
</dbReference>
<dbReference type="Pfam" id="PF00312">
    <property type="entry name" value="Ribosomal_S15"/>
    <property type="match status" value="1"/>
</dbReference>
<keyword evidence="4 6" id="KW-0699">rRNA-binding</keyword>
<name>A0A060NVF2_9BURK</name>
<dbReference type="NCBIfam" id="TIGR00952">
    <property type="entry name" value="S15_bact"/>
    <property type="match status" value="1"/>
</dbReference>
<dbReference type="FunFam" id="1.10.287.10:FF:000002">
    <property type="entry name" value="30S ribosomal protein S15"/>
    <property type="match status" value="1"/>
</dbReference>
<dbReference type="GO" id="GO:0006412">
    <property type="term" value="P:translation"/>
    <property type="evidence" value="ECO:0007669"/>
    <property type="project" value="UniProtKB-UniRule"/>
</dbReference>
<keyword evidence="1 4" id="KW-0689">Ribosomal protein</keyword>
<dbReference type="PANTHER" id="PTHR23321:SF26">
    <property type="entry name" value="SMALL RIBOSOMAL SUBUNIT PROTEIN US15M"/>
    <property type="match status" value="1"/>
</dbReference>
<dbReference type="GO" id="GO:0019843">
    <property type="term" value="F:rRNA binding"/>
    <property type="evidence" value="ECO:0007669"/>
    <property type="project" value="UniProtKB-UniRule"/>
</dbReference>
<dbReference type="SMART" id="SM01387">
    <property type="entry name" value="Ribosomal_S15"/>
    <property type="match status" value="1"/>
</dbReference>
<keyword evidence="4 6" id="KW-0694">RNA-binding</keyword>
<evidence type="ECO:0000313" key="7">
    <source>
        <dbReference type="EMBL" id="BAO83538.1"/>
    </source>
</evidence>
<dbReference type="SUPFAM" id="SSF47060">
    <property type="entry name" value="S15/NS1 RNA-binding domain"/>
    <property type="match status" value="1"/>
</dbReference>
<dbReference type="PANTHER" id="PTHR23321">
    <property type="entry name" value="RIBOSOMAL PROTEIN S15, BACTERIAL AND ORGANELLAR"/>
    <property type="match status" value="1"/>
</dbReference>
<organism evidence="7 8">
    <name type="scientific">Serpentinimonas maccroryi</name>
    <dbReference type="NCBI Taxonomy" id="1458426"/>
    <lineage>
        <taxon>Bacteria</taxon>
        <taxon>Pseudomonadati</taxon>
        <taxon>Pseudomonadota</taxon>
        <taxon>Betaproteobacteria</taxon>
        <taxon>Burkholderiales</taxon>
        <taxon>Comamonadaceae</taxon>
        <taxon>Serpentinimonas</taxon>
    </lineage>
</organism>
<keyword evidence="2 4" id="KW-0687">Ribonucleoprotein</keyword>
<dbReference type="Gene3D" id="1.10.287.10">
    <property type="entry name" value="S15/NS1, RNA-binding"/>
    <property type="match status" value="1"/>
</dbReference>
<dbReference type="Proteomes" id="UP000066014">
    <property type="component" value="Chromosome"/>
</dbReference>
<evidence type="ECO:0000256" key="3">
    <source>
        <dbReference type="ARBA" id="ARBA00064542"/>
    </source>
</evidence>
<evidence type="ECO:0000256" key="5">
    <source>
        <dbReference type="RuleBase" id="RU003919"/>
    </source>
</evidence>
<dbReference type="InterPro" id="IPR005290">
    <property type="entry name" value="Ribosomal_uS15_bac-type"/>
</dbReference>
<gene>
    <name evidence="4 7" type="primary">rpsO</name>
    <name evidence="7" type="ORF">SMCB_1310</name>
</gene>
<evidence type="ECO:0000256" key="4">
    <source>
        <dbReference type="HAMAP-Rule" id="MF_01343"/>
    </source>
</evidence>
<comment type="subunit">
    <text evidence="3 4">Part of the 30S ribosomal subunit. Forms a bridge to the 50S subunit in the 70S ribosome, contacting the 23S rRNA.</text>
</comment>
<dbReference type="CDD" id="cd00353">
    <property type="entry name" value="Ribosomal_S15p_S13e"/>
    <property type="match status" value="1"/>
</dbReference>
<dbReference type="KEGG" id="cbab:SMCB_1310"/>
<evidence type="ECO:0000256" key="2">
    <source>
        <dbReference type="ARBA" id="ARBA00023274"/>
    </source>
</evidence>
<dbReference type="PROSITE" id="PS00362">
    <property type="entry name" value="RIBOSOMAL_S15"/>
    <property type="match status" value="1"/>
</dbReference>
<accession>A0A060NVF2</accession>
<evidence type="ECO:0000313" key="8">
    <source>
        <dbReference type="Proteomes" id="UP000066014"/>
    </source>
</evidence>
<dbReference type="RefSeq" id="WP_045535841.1">
    <property type="nucleotide sequence ID" value="NZ_AP014569.1"/>
</dbReference>
<comment type="similarity">
    <text evidence="4 5">Belongs to the universal ribosomal protein uS15 family.</text>
</comment>